<organism evidence="1 2">
    <name type="scientific">Trichonephila clavata</name>
    <name type="common">Joro spider</name>
    <name type="synonym">Nephila clavata</name>
    <dbReference type="NCBI Taxonomy" id="2740835"/>
    <lineage>
        <taxon>Eukaryota</taxon>
        <taxon>Metazoa</taxon>
        <taxon>Ecdysozoa</taxon>
        <taxon>Arthropoda</taxon>
        <taxon>Chelicerata</taxon>
        <taxon>Arachnida</taxon>
        <taxon>Araneae</taxon>
        <taxon>Araneomorphae</taxon>
        <taxon>Entelegynae</taxon>
        <taxon>Araneoidea</taxon>
        <taxon>Nephilidae</taxon>
        <taxon>Trichonephila</taxon>
    </lineage>
</organism>
<name>A0A8X6FZ12_TRICU</name>
<evidence type="ECO:0000313" key="1">
    <source>
        <dbReference type="EMBL" id="GFQ92572.1"/>
    </source>
</evidence>
<accession>A0A8X6FZ12</accession>
<comment type="caution">
    <text evidence="1">The sequence shown here is derived from an EMBL/GenBank/DDBJ whole genome shotgun (WGS) entry which is preliminary data.</text>
</comment>
<gene>
    <name evidence="1" type="primary">NCL1_11054</name>
    <name evidence="1" type="ORF">TNCT_185611</name>
</gene>
<keyword evidence="2" id="KW-1185">Reference proteome</keyword>
<dbReference type="Proteomes" id="UP000887116">
    <property type="component" value="Unassembled WGS sequence"/>
</dbReference>
<reference evidence="1" key="1">
    <citation type="submission" date="2020-07" db="EMBL/GenBank/DDBJ databases">
        <title>Multicomponent nature underlies the extraordinary mechanical properties of spider dragline silk.</title>
        <authorList>
            <person name="Kono N."/>
            <person name="Nakamura H."/>
            <person name="Mori M."/>
            <person name="Yoshida Y."/>
            <person name="Ohtoshi R."/>
            <person name="Malay A.D."/>
            <person name="Moran D.A.P."/>
            <person name="Tomita M."/>
            <person name="Numata K."/>
            <person name="Arakawa K."/>
        </authorList>
    </citation>
    <scope>NUCLEOTIDE SEQUENCE</scope>
</reference>
<proteinExistence type="predicted"/>
<sequence length="89" mass="10047">MVKFRVNLNIPSSLVELKDAIRHEFSCSQPEMLHAVVNGVITRLQTVICGDGGHIEQVGLFCEMIVNMCCLQINCFHRHLVLFSAQLHL</sequence>
<protein>
    <submittedName>
        <fullName evidence="1">Uncharacterized protein</fullName>
    </submittedName>
</protein>
<evidence type="ECO:0000313" key="2">
    <source>
        <dbReference type="Proteomes" id="UP000887116"/>
    </source>
</evidence>
<dbReference type="EMBL" id="BMAO01014055">
    <property type="protein sequence ID" value="GFQ92572.1"/>
    <property type="molecule type" value="Genomic_DNA"/>
</dbReference>
<dbReference type="AlphaFoldDB" id="A0A8X6FZ12"/>